<dbReference type="GO" id="GO:0009658">
    <property type="term" value="P:chloroplast organization"/>
    <property type="evidence" value="ECO:0007669"/>
    <property type="project" value="TreeGrafter"/>
</dbReference>
<evidence type="ECO:0000256" key="1">
    <source>
        <dbReference type="ARBA" id="ARBA00022448"/>
    </source>
</evidence>
<dbReference type="Gene3D" id="1.10.260.100">
    <property type="match status" value="1"/>
</dbReference>
<keyword evidence="8" id="KW-0809">Transit peptide</keyword>
<evidence type="ECO:0000313" key="16">
    <source>
        <dbReference type="EMBL" id="SPD00094.1"/>
    </source>
</evidence>
<evidence type="ECO:0000256" key="11">
    <source>
        <dbReference type="ARBA" id="ARBA00056414"/>
    </source>
</evidence>
<dbReference type="AlphaFoldDB" id="A0A2N9GLG6"/>
<evidence type="ECO:0000256" key="12">
    <source>
        <dbReference type="ARBA" id="ARBA00060470"/>
    </source>
</evidence>
<comment type="subcellular location">
    <subcellularLocation>
        <location evidence="12">Plastid</location>
        <location evidence="12">Chloroplast inner membrane</location>
        <topology evidence="12">Single-pass membrane protein</topology>
    </subcellularLocation>
</comment>
<protein>
    <recommendedName>
        <fullName evidence="13">Protein TIC 40, chloroplastic</fullName>
    </recommendedName>
    <alternativeName>
        <fullName evidence="14">Translocon at the inner envelope membrane of chloroplasts 40</fullName>
    </alternativeName>
</protein>
<evidence type="ECO:0000256" key="3">
    <source>
        <dbReference type="ARBA" id="ARBA00022640"/>
    </source>
</evidence>
<keyword evidence="9" id="KW-1133">Transmembrane helix</keyword>
<organism evidence="16">
    <name type="scientific">Fagus sylvatica</name>
    <name type="common">Beechnut</name>
    <dbReference type="NCBI Taxonomy" id="28930"/>
    <lineage>
        <taxon>Eukaryota</taxon>
        <taxon>Viridiplantae</taxon>
        <taxon>Streptophyta</taxon>
        <taxon>Embryophyta</taxon>
        <taxon>Tracheophyta</taxon>
        <taxon>Spermatophyta</taxon>
        <taxon>Magnoliopsida</taxon>
        <taxon>eudicotyledons</taxon>
        <taxon>Gunneridae</taxon>
        <taxon>Pentapetalae</taxon>
        <taxon>rosids</taxon>
        <taxon>fabids</taxon>
        <taxon>Fagales</taxon>
        <taxon>Fagaceae</taxon>
        <taxon>Fagus</taxon>
    </lineage>
</organism>
<keyword evidence="10" id="KW-0472">Membrane</keyword>
<keyword evidence="6" id="KW-1001">Plastid inner membrane</keyword>
<evidence type="ECO:0000256" key="8">
    <source>
        <dbReference type="ARBA" id="ARBA00022946"/>
    </source>
</evidence>
<evidence type="ECO:0000256" key="5">
    <source>
        <dbReference type="ARBA" id="ARBA00022737"/>
    </source>
</evidence>
<dbReference type="FunFam" id="1.10.260.100:FF:000008">
    <property type="entry name" value="Protein TIC 40, chloroplastic"/>
    <property type="match status" value="1"/>
</dbReference>
<comment type="function">
    <text evidence="11">Involved in protein precursor import into chloroplasts. Part of the motor complex consisting of a co-chaperone (TIC40) and a chaperone (HSP93) associated with the import channel (TIC110). Causes the release of bound transit peptides from TIC110 and stimulates ATP hydrolysis by HSP93. Involved in reinsertion of proteins from the chloroplast stroma into the inner membrane.</text>
</comment>
<keyword evidence="4" id="KW-0812">Transmembrane</keyword>
<evidence type="ECO:0000256" key="10">
    <source>
        <dbReference type="ARBA" id="ARBA00023136"/>
    </source>
</evidence>
<evidence type="ECO:0000256" key="13">
    <source>
        <dbReference type="ARBA" id="ARBA00070821"/>
    </source>
</evidence>
<dbReference type="PANTHER" id="PTHR47296:SF1">
    <property type="entry name" value="PROTEIN TIC 40, CHLOROPLASTIC"/>
    <property type="match status" value="1"/>
</dbReference>
<evidence type="ECO:0000256" key="4">
    <source>
        <dbReference type="ARBA" id="ARBA00022692"/>
    </source>
</evidence>
<dbReference type="GO" id="GO:0045037">
    <property type="term" value="P:protein import into chloroplast stroma"/>
    <property type="evidence" value="ECO:0007669"/>
    <property type="project" value="TreeGrafter"/>
</dbReference>
<evidence type="ECO:0000259" key="15">
    <source>
        <dbReference type="SMART" id="SM00727"/>
    </source>
</evidence>
<keyword evidence="5" id="KW-0677">Repeat</keyword>
<dbReference type="InterPro" id="IPR041243">
    <property type="entry name" value="STI1/HOP_DP"/>
</dbReference>
<keyword evidence="3" id="KW-0934">Plastid</keyword>
<dbReference type="EMBL" id="OIVN01002046">
    <property type="protein sequence ID" value="SPD00094.1"/>
    <property type="molecule type" value="Genomic_DNA"/>
</dbReference>
<keyword evidence="1" id="KW-0813">Transport</keyword>
<feature type="domain" description="STI1" evidence="15">
    <location>
        <begin position="3"/>
        <end position="42"/>
    </location>
</feature>
<dbReference type="Pfam" id="PF17830">
    <property type="entry name" value="STI1-HOP_DP"/>
    <property type="match status" value="1"/>
</dbReference>
<keyword evidence="2" id="KW-0150">Chloroplast</keyword>
<evidence type="ECO:0000256" key="2">
    <source>
        <dbReference type="ARBA" id="ARBA00022528"/>
    </source>
</evidence>
<name>A0A2N9GLG6_FAGSY</name>
<sequence>MANPEVALAFQNPRVQAAIMDCSQNPLSIAKYQNDKEVMDVFNKLSELFPGVTAKSSPPQPMVKNM</sequence>
<proteinExistence type="predicted"/>
<accession>A0A2N9GLG6</accession>
<dbReference type="InterPro" id="IPR006636">
    <property type="entry name" value="STI1_HS-bd"/>
</dbReference>
<evidence type="ECO:0000256" key="9">
    <source>
        <dbReference type="ARBA" id="ARBA00022989"/>
    </source>
</evidence>
<keyword evidence="7" id="KW-0653">Protein transport</keyword>
<dbReference type="GO" id="GO:0009706">
    <property type="term" value="C:chloroplast inner membrane"/>
    <property type="evidence" value="ECO:0007669"/>
    <property type="project" value="UniProtKB-SubCell"/>
</dbReference>
<dbReference type="SMART" id="SM00727">
    <property type="entry name" value="STI1"/>
    <property type="match status" value="1"/>
</dbReference>
<evidence type="ECO:0000256" key="14">
    <source>
        <dbReference type="ARBA" id="ARBA00082202"/>
    </source>
</evidence>
<dbReference type="GO" id="GO:0009535">
    <property type="term" value="C:chloroplast thylakoid membrane"/>
    <property type="evidence" value="ECO:0007669"/>
    <property type="project" value="TreeGrafter"/>
</dbReference>
<evidence type="ECO:0000256" key="7">
    <source>
        <dbReference type="ARBA" id="ARBA00022927"/>
    </source>
</evidence>
<reference evidence="16" key="1">
    <citation type="submission" date="2018-02" db="EMBL/GenBank/DDBJ databases">
        <authorList>
            <person name="Cohen D.B."/>
            <person name="Kent A.D."/>
        </authorList>
    </citation>
    <scope>NUCLEOTIDE SEQUENCE</scope>
</reference>
<evidence type="ECO:0000256" key="6">
    <source>
        <dbReference type="ARBA" id="ARBA00022780"/>
    </source>
</evidence>
<gene>
    <name evidence="16" type="ORF">FSB_LOCUS27976</name>
</gene>
<dbReference type="PANTHER" id="PTHR47296">
    <property type="entry name" value="PROTEIN TIC 40, CHLOROPLASTIC"/>
    <property type="match status" value="1"/>
</dbReference>